<dbReference type="SUPFAM" id="SSF55486">
    <property type="entry name" value="Metalloproteases ('zincins'), catalytic domain"/>
    <property type="match status" value="1"/>
</dbReference>
<evidence type="ECO:0000256" key="2">
    <source>
        <dbReference type="PROSITE-ProRule" id="PRU01211"/>
    </source>
</evidence>
<dbReference type="PROSITE" id="PS51864">
    <property type="entry name" value="ASTACIN"/>
    <property type="match status" value="1"/>
</dbReference>
<evidence type="ECO:0000313" key="5">
    <source>
        <dbReference type="EMBL" id="GFS52384.1"/>
    </source>
</evidence>
<name>A0A8X6MGZ0_9ARAC</name>
<comment type="cofactor">
    <cofactor evidence="1">
        <name>Zn(2+)</name>
        <dbReference type="ChEBI" id="CHEBI:29105"/>
    </cofactor>
</comment>
<feature type="chain" id="PRO_5036494794" evidence="3">
    <location>
        <begin position="20"/>
        <end position="151"/>
    </location>
</feature>
<evidence type="ECO:0000256" key="3">
    <source>
        <dbReference type="SAM" id="SignalP"/>
    </source>
</evidence>
<dbReference type="OrthoDB" id="291007at2759"/>
<comment type="caution">
    <text evidence="5">The sequence shown here is derived from an EMBL/GenBank/DDBJ whole genome shotgun (WGS) entry which is preliminary data.</text>
</comment>
<organism evidence="5 6">
    <name type="scientific">Trichonephila inaurata madagascariensis</name>
    <dbReference type="NCBI Taxonomy" id="2747483"/>
    <lineage>
        <taxon>Eukaryota</taxon>
        <taxon>Metazoa</taxon>
        <taxon>Ecdysozoa</taxon>
        <taxon>Arthropoda</taxon>
        <taxon>Chelicerata</taxon>
        <taxon>Arachnida</taxon>
        <taxon>Araneae</taxon>
        <taxon>Araneomorphae</taxon>
        <taxon>Entelegynae</taxon>
        <taxon>Araneoidea</taxon>
        <taxon>Nephilidae</taxon>
        <taxon>Trichonephila</taxon>
        <taxon>Trichonephila inaurata</taxon>
    </lineage>
</organism>
<dbReference type="Pfam" id="PF01400">
    <property type="entry name" value="Astacin"/>
    <property type="match status" value="1"/>
</dbReference>
<evidence type="ECO:0000256" key="1">
    <source>
        <dbReference type="ARBA" id="ARBA00001947"/>
    </source>
</evidence>
<reference evidence="5" key="1">
    <citation type="submission" date="2020-08" db="EMBL/GenBank/DDBJ databases">
        <title>Multicomponent nature underlies the extraordinary mechanical properties of spider dragline silk.</title>
        <authorList>
            <person name="Kono N."/>
            <person name="Nakamura H."/>
            <person name="Mori M."/>
            <person name="Yoshida Y."/>
            <person name="Ohtoshi R."/>
            <person name="Malay A.D."/>
            <person name="Moran D.A.P."/>
            <person name="Tomita M."/>
            <person name="Numata K."/>
            <person name="Arakawa K."/>
        </authorList>
    </citation>
    <scope>NUCLEOTIDE SEQUENCE</scope>
</reference>
<dbReference type="GO" id="GO:0006508">
    <property type="term" value="P:proteolysis"/>
    <property type="evidence" value="ECO:0007669"/>
    <property type="project" value="InterPro"/>
</dbReference>
<dbReference type="InterPro" id="IPR001506">
    <property type="entry name" value="Peptidase_M12A"/>
</dbReference>
<feature type="signal peptide" evidence="3">
    <location>
        <begin position="1"/>
        <end position="19"/>
    </location>
</feature>
<keyword evidence="3" id="KW-0732">Signal</keyword>
<dbReference type="AlphaFoldDB" id="A0A8X6MGZ0"/>
<protein>
    <submittedName>
        <fullName evidence="5">Metalloendopeptidase</fullName>
    </submittedName>
</protein>
<proteinExistence type="predicted"/>
<accession>A0A8X6MGZ0</accession>
<keyword evidence="6" id="KW-1185">Reference proteome</keyword>
<sequence length="151" mass="17239">MIAQFLLALIVLNVYNFSAIKTEGKSNGSIVENEFFPVKGFQILSELNPTKTDDGRQIVEGDIALPWGIRRKGSKFQDENENKEQEMKGIINILTLWTNGKVSYNFHSSVDDDLKTMIISAMGEWENHTCLTFHEKALDYTFIRFRADKDG</sequence>
<feature type="domain" description="Peptidase M12A" evidence="4">
    <location>
        <begin position="88"/>
        <end position="151"/>
    </location>
</feature>
<dbReference type="EMBL" id="BMAV01026679">
    <property type="protein sequence ID" value="GFS52384.1"/>
    <property type="molecule type" value="Genomic_DNA"/>
</dbReference>
<gene>
    <name evidence="5" type="primary">nas-36</name>
    <name evidence="5" type="ORF">TNIN_247461</name>
</gene>
<dbReference type="Proteomes" id="UP000886998">
    <property type="component" value="Unassembled WGS sequence"/>
</dbReference>
<evidence type="ECO:0000313" key="6">
    <source>
        <dbReference type="Proteomes" id="UP000886998"/>
    </source>
</evidence>
<dbReference type="Gene3D" id="3.40.390.10">
    <property type="entry name" value="Collagenase (Catalytic Domain)"/>
    <property type="match status" value="1"/>
</dbReference>
<evidence type="ECO:0000259" key="4">
    <source>
        <dbReference type="PROSITE" id="PS51864"/>
    </source>
</evidence>
<dbReference type="GO" id="GO:0004222">
    <property type="term" value="F:metalloendopeptidase activity"/>
    <property type="evidence" value="ECO:0007669"/>
    <property type="project" value="InterPro"/>
</dbReference>
<dbReference type="InterPro" id="IPR024079">
    <property type="entry name" value="MetalloPept_cat_dom_sf"/>
</dbReference>
<comment type="caution">
    <text evidence="2">Lacks conserved residue(s) required for the propagation of feature annotation.</text>
</comment>